<evidence type="ECO:0000313" key="6">
    <source>
        <dbReference type="Proteomes" id="UP001164746"/>
    </source>
</evidence>
<evidence type="ECO:0000256" key="1">
    <source>
        <dbReference type="ARBA" id="ARBA00004613"/>
    </source>
</evidence>
<evidence type="ECO:0000256" key="3">
    <source>
        <dbReference type="ARBA" id="ARBA00022729"/>
    </source>
</evidence>
<dbReference type="InterPro" id="IPR001073">
    <property type="entry name" value="C1q_dom"/>
</dbReference>
<feature type="domain" description="C1q" evidence="4">
    <location>
        <begin position="121"/>
        <end position="259"/>
    </location>
</feature>
<comment type="subcellular location">
    <subcellularLocation>
        <location evidence="1">Secreted</location>
    </subcellularLocation>
</comment>
<dbReference type="Proteomes" id="UP001164746">
    <property type="component" value="Chromosome 14"/>
</dbReference>
<protein>
    <submittedName>
        <fullName evidence="5">CAPR2-like protein</fullName>
    </submittedName>
</protein>
<dbReference type="Gene3D" id="2.60.120.40">
    <property type="match status" value="1"/>
</dbReference>
<evidence type="ECO:0000313" key="5">
    <source>
        <dbReference type="EMBL" id="WAR26215.1"/>
    </source>
</evidence>
<name>A0ABY7FVI1_MYAAR</name>
<dbReference type="PANTHER" id="PTHR22923">
    <property type="entry name" value="CEREBELLIN-RELATED"/>
    <property type="match status" value="1"/>
</dbReference>
<sequence length="260" mass="29105">MRHFLLCMGLSLCAQEDNSELYNRQSLCILKGENMAYRFAKLILVFAGVWLAASLPVEPQSWLSLVEQLLEKMVRMELNVEAMHKEMQQPRNQVTFGLSDMDAMKQTVGALQTYFTDNINKSDTVVAFNAHTIVDKSLATGQVLVFSNPLFNIGETYDSGAGIFTAPVSGVYFSAHFCLYSGRGWHFAFLKENDVVVVKGVTYDGQTSVCETASAVVLLLQNERLWIECRSGSTDDLFFSNSYRKSSFSGALLHRVNDYP</sequence>
<evidence type="ECO:0000259" key="4">
    <source>
        <dbReference type="PROSITE" id="PS50871"/>
    </source>
</evidence>
<dbReference type="SUPFAM" id="SSF49842">
    <property type="entry name" value="TNF-like"/>
    <property type="match status" value="1"/>
</dbReference>
<reference evidence="5" key="1">
    <citation type="submission" date="2022-11" db="EMBL/GenBank/DDBJ databases">
        <title>Centuries of genome instability and evolution in soft-shell clam transmissible cancer (bioRxiv).</title>
        <authorList>
            <person name="Hart S.F.M."/>
            <person name="Yonemitsu M.A."/>
            <person name="Giersch R.M."/>
            <person name="Beal B.F."/>
            <person name="Arriagada G."/>
            <person name="Davis B.W."/>
            <person name="Ostrander E.A."/>
            <person name="Goff S.P."/>
            <person name="Metzger M.J."/>
        </authorList>
    </citation>
    <scope>NUCLEOTIDE SEQUENCE</scope>
    <source>
        <strain evidence="5">MELC-2E11</strain>
        <tissue evidence="5">Siphon/mantle</tissue>
    </source>
</reference>
<dbReference type="PANTHER" id="PTHR22923:SF116">
    <property type="entry name" value="C1Q DOMAIN-CONTAINING PROTEIN"/>
    <property type="match status" value="1"/>
</dbReference>
<dbReference type="Pfam" id="PF00386">
    <property type="entry name" value="C1q"/>
    <property type="match status" value="1"/>
</dbReference>
<dbReference type="InterPro" id="IPR050822">
    <property type="entry name" value="Cerebellin_Synaptic_Org"/>
</dbReference>
<accession>A0ABY7FVI1</accession>
<proteinExistence type="predicted"/>
<evidence type="ECO:0000256" key="2">
    <source>
        <dbReference type="ARBA" id="ARBA00022525"/>
    </source>
</evidence>
<gene>
    <name evidence="5" type="ORF">MAR_011919</name>
</gene>
<dbReference type="PROSITE" id="PS50871">
    <property type="entry name" value="C1Q"/>
    <property type="match status" value="1"/>
</dbReference>
<dbReference type="EMBL" id="CP111025">
    <property type="protein sequence ID" value="WAR26215.1"/>
    <property type="molecule type" value="Genomic_DNA"/>
</dbReference>
<dbReference type="SMART" id="SM00110">
    <property type="entry name" value="C1Q"/>
    <property type="match status" value="1"/>
</dbReference>
<keyword evidence="6" id="KW-1185">Reference proteome</keyword>
<dbReference type="InterPro" id="IPR008983">
    <property type="entry name" value="Tumour_necrosis_fac-like_dom"/>
</dbReference>
<keyword evidence="2" id="KW-0964">Secreted</keyword>
<dbReference type="PRINTS" id="PR00007">
    <property type="entry name" value="COMPLEMNTC1Q"/>
</dbReference>
<keyword evidence="3" id="KW-0732">Signal</keyword>
<organism evidence="5 6">
    <name type="scientific">Mya arenaria</name>
    <name type="common">Soft-shell clam</name>
    <dbReference type="NCBI Taxonomy" id="6604"/>
    <lineage>
        <taxon>Eukaryota</taxon>
        <taxon>Metazoa</taxon>
        <taxon>Spiralia</taxon>
        <taxon>Lophotrochozoa</taxon>
        <taxon>Mollusca</taxon>
        <taxon>Bivalvia</taxon>
        <taxon>Autobranchia</taxon>
        <taxon>Heteroconchia</taxon>
        <taxon>Euheterodonta</taxon>
        <taxon>Imparidentia</taxon>
        <taxon>Neoheterodontei</taxon>
        <taxon>Myida</taxon>
        <taxon>Myoidea</taxon>
        <taxon>Myidae</taxon>
        <taxon>Mya</taxon>
    </lineage>
</organism>